<evidence type="ECO:0000313" key="3">
    <source>
        <dbReference type="Proteomes" id="UP000494165"/>
    </source>
</evidence>
<organism evidence="2 3">
    <name type="scientific">Cloeon dipterum</name>
    <dbReference type="NCBI Taxonomy" id="197152"/>
    <lineage>
        <taxon>Eukaryota</taxon>
        <taxon>Metazoa</taxon>
        <taxon>Ecdysozoa</taxon>
        <taxon>Arthropoda</taxon>
        <taxon>Hexapoda</taxon>
        <taxon>Insecta</taxon>
        <taxon>Pterygota</taxon>
        <taxon>Palaeoptera</taxon>
        <taxon>Ephemeroptera</taxon>
        <taxon>Pisciforma</taxon>
        <taxon>Baetidae</taxon>
        <taxon>Cloeon</taxon>
    </lineage>
</organism>
<dbReference type="SMART" id="SM00225">
    <property type="entry name" value="BTB"/>
    <property type="match status" value="1"/>
</dbReference>
<keyword evidence="3" id="KW-1185">Reference proteome</keyword>
<dbReference type="SUPFAM" id="SSF54695">
    <property type="entry name" value="POZ domain"/>
    <property type="match status" value="1"/>
</dbReference>
<dbReference type="OrthoDB" id="45365at2759"/>
<dbReference type="InterPro" id="IPR011705">
    <property type="entry name" value="BACK"/>
</dbReference>
<dbReference type="InterPro" id="IPR000210">
    <property type="entry name" value="BTB/POZ_dom"/>
</dbReference>
<dbReference type="Proteomes" id="UP000494165">
    <property type="component" value="Unassembled WGS sequence"/>
</dbReference>
<dbReference type="Pfam" id="PF00651">
    <property type="entry name" value="BTB"/>
    <property type="match status" value="1"/>
</dbReference>
<dbReference type="Pfam" id="PF07707">
    <property type="entry name" value="BACK"/>
    <property type="match status" value="1"/>
</dbReference>
<proteinExistence type="predicted"/>
<dbReference type="GO" id="GO:0005829">
    <property type="term" value="C:cytosol"/>
    <property type="evidence" value="ECO:0007669"/>
    <property type="project" value="TreeGrafter"/>
</dbReference>
<dbReference type="GO" id="GO:0022008">
    <property type="term" value="P:neurogenesis"/>
    <property type="evidence" value="ECO:0007669"/>
    <property type="project" value="TreeGrafter"/>
</dbReference>
<dbReference type="CDD" id="cd18186">
    <property type="entry name" value="BTB_POZ_ZBTB_KLHL-like"/>
    <property type="match status" value="1"/>
</dbReference>
<dbReference type="PANTHER" id="PTHR45774">
    <property type="entry name" value="BTB/POZ DOMAIN-CONTAINING"/>
    <property type="match status" value="1"/>
</dbReference>
<comment type="caution">
    <text evidence="2">The sequence shown here is derived from an EMBL/GenBank/DDBJ whole genome shotgun (WGS) entry which is preliminary data.</text>
</comment>
<evidence type="ECO:0000313" key="2">
    <source>
        <dbReference type="EMBL" id="CAB3377938.1"/>
    </source>
</evidence>
<gene>
    <name evidence="2" type="ORF">CLODIP_2_CD10215</name>
</gene>
<accession>A0A8S1DBE0</accession>
<dbReference type="Gene3D" id="3.30.710.10">
    <property type="entry name" value="Potassium Channel Kv1.1, Chain A"/>
    <property type="match status" value="1"/>
</dbReference>
<feature type="domain" description="BTB" evidence="1">
    <location>
        <begin position="34"/>
        <end position="108"/>
    </location>
</feature>
<protein>
    <recommendedName>
        <fullName evidence="1">BTB domain-containing protein</fullName>
    </recommendedName>
</protein>
<name>A0A8S1DBE0_9INSE</name>
<dbReference type="PANTHER" id="PTHR45774:SF4">
    <property type="entry name" value="AXUNDEAD, ISOFORM F"/>
    <property type="match status" value="1"/>
</dbReference>
<dbReference type="EMBL" id="CADEPI010000154">
    <property type="protein sequence ID" value="CAB3377938.1"/>
    <property type="molecule type" value="Genomic_DNA"/>
</dbReference>
<reference evidence="2 3" key="1">
    <citation type="submission" date="2020-04" db="EMBL/GenBank/DDBJ databases">
        <authorList>
            <person name="Alioto T."/>
            <person name="Alioto T."/>
            <person name="Gomez Garrido J."/>
        </authorList>
    </citation>
    <scope>NUCLEOTIDE SEQUENCE [LARGE SCALE GENOMIC DNA]</scope>
</reference>
<dbReference type="Gene3D" id="1.25.40.420">
    <property type="match status" value="1"/>
</dbReference>
<dbReference type="AlphaFoldDB" id="A0A8S1DBE0"/>
<dbReference type="InterPro" id="IPR011333">
    <property type="entry name" value="SKP1/BTB/POZ_sf"/>
</dbReference>
<dbReference type="PROSITE" id="PS50097">
    <property type="entry name" value="BTB"/>
    <property type="match status" value="1"/>
</dbReference>
<sequence>MSDEMTTNDRDNFWKRHGDIVKDELELYKSSLYYDCTFRIGDTNPQIFKCHKVILARASGFFANLLYGTFKETNLDKDDPMEHYGNVRPEAFDLAMRFIYGNETDFKTVELASEVYVLAQSWAMESLMTASAEFFKNVEPKDVLILYDMYKFLNNDTVNWEYYRILKRNTSEVFNSPHWIKATPSTILEICEMKKLKIKSEGEIFQALLKWGEENCNNVDKSDMREKIDSALKLVHFRAMSAEEFSELSLTTKVLTAEEKLQILLSISLGKSELMPTKFSMKNQFRSCDSALNLDLNSFVTSDISVKFDSPISNFKFRIESNIDKIYLSSFNLLCLTADLNDGLKADLQCLLWSSCPDEPLATVKVKRGIDSSNSNEIFLPRPMLLQNGIFYNLTIRYLHIDALKTKKLDYPPTLVWNLFGNTVQLHRAPELITHNDIQSLQFQRMIVETPPK</sequence>
<evidence type="ECO:0000259" key="1">
    <source>
        <dbReference type="PROSITE" id="PS50097"/>
    </source>
</evidence>